<dbReference type="CDD" id="cd00267">
    <property type="entry name" value="ABC_ATPase"/>
    <property type="match status" value="1"/>
</dbReference>
<dbReference type="InterPro" id="IPR051396">
    <property type="entry name" value="Bact_Antivir_Def_Nuclease"/>
</dbReference>
<dbReference type="InterPro" id="IPR003593">
    <property type="entry name" value="AAA+_ATPase"/>
</dbReference>
<dbReference type="EMBL" id="VSSQ01000031">
    <property type="protein sequence ID" value="MPL66166.1"/>
    <property type="molecule type" value="Genomic_DNA"/>
</dbReference>
<dbReference type="GO" id="GO:0005524">
    <property type="term" value="F:ATP binding"/>
    <property type="evidence" value="ECO:0007669"/>
    <property type="project" value="InterPro"/>
</dbReference>
<evidence type="ECO:0000259" key="2">
    <source>
        <dbReference type="SMART" id="SM00382"/>
    </source>
</evidence>
<dbReference type="Gene3D" id="3.40.50.300">
    <property type="entry name" value="P-loop containing nucleotide triphosphate hydrolases"/>
    <property type="match status" value="1"/>
</dbReference>
<organism evidence="3">
    <name type="scientific">bioreactor metagenome</name>
    <dbReference type="NCBI Taxonomy" id="1076179"/>
    <lineage>
        <taxon>unclassified sequences</taxon>
        <taxon>metagenomes</taxon>
        <taxon>ecological metagenomes</taxon>
    </lineage>
</organism>
<accession>A0A644TGU0</accession>
<dbReference type="InterPro" id="IPR003959">
    <property type="entry name" value="ATPase_AAA_core"/>
</dbReference>
<dbReference type="SMART" id="SM00382">
    <property type="entry name" value="AAA"/>
    <property type="match status" value="1"/>
</dbReference>
<dbReference type="GO" id="GO:0016887">
    <property type="term" value="F:ATP hydrolysis activity"/>
    <property type="evidence" value="ECO:0007669"/>
    <property type="project" value="InterPro"/>
</dbReference>
<dbReference type="Pfam" id="PF13304">
    <property type="entry name" value="AAA_21"/>
    <property type="match status" value="1"/>
</dbReference>
<dbReference type="AlphaFoldDB" id="A0A644TGU0"/>
<evidence type="ECO:0000313" key="3">
    <source>
        <dbReference type="EMBL" id="MPL66166.1"/>
    </source>
</evidence>
<feature type="domain" description="AAA+ ATPase" evidence="2">
    <location>
        <begin position="56"/>
        <end position="481"/>
    </location>
</feature>
<feature type="coiled-coil region" evidence="1">
    <location>
        <begin position="556"/>
        <end position="593"/>
    </location>
</feature>
<proteinExistence type="predicted"/>
<dbReference type="PANTHER" id="PTHR43581">
    <property type="entry name" value="ATP/GTP PHOSPHATASE"/>
    <property type="match status" value="1"/>
</dbReference>
<name>A0A644TGU0_9ZZZZ</name>
<dbReference type="PANTHER" id="PTHR43581:SF2">
    <property type="entry name" value="EXCINUCLEASE ATPASE SUBUNIT"/>
    <property type="match status" value="1"/>
</dbReference>
<sequence length="595" mass="70169">MELVYLWVENYKNIQRQGFNFSSRFKCKYDENNNQLEIIDKEETEEFYPKDFFGENINITAIVGENGSGKTTLLELIVQVCSGKHYLIGNIFVIYADTTSKKTVYYKQDHGISIKNHFQSFDLNDLAISWINYNFVLNNAITVIVKKQSVFNMYGSNNTFKHIHVVNKFKNILNKISDKYFFDTFQIVIKEKNASFIEDKILGIDEFYFSQDIQNRIKELLEKFKSTKSTEIKRITENYITKEKIIEYNALLFFIHFLQLNKDDIWFKESDKIVKNLLEEINEYDNIFEFLDDFEAYLLELENDVFYLLFSEQYKNIKYLIEKINYLIEDNSKKKYVLNFPLNDIDEIKIVIDNTQFISGLSSEAAFYSNFMEYNFINSQNNISFESLSDGEKKILLICIDFLHHLDLDSDKDKIFICDEIDNSLHPVWKKELLLILLNLLKAFKTEYEHDKKSNIIFTSHSPFILSDIPKDNIVFLKKGVQVEAMDKKQTFGANIHTLLSDSFFMDGGLMGEFAKSKINDIIKILNKKKLSKKDIKTCENIISIIGEPVLQNTLRQQFNQKIYSKETELQKLERKQKEIQDKIDKLKENKNETN</sequence>
<gene>
    <name evidence="3" type="ORF">SDC9_11835</name>
</gene>
<evidence type="ECO:0000256" key="1">
    <source>
        <dbReference type="SAM" id="Coils"/>
    </source>
</evidence>
<reference evidence="3" key="1">
    <citation type="submission" date="2019-08" db="EMBL/GenBank/DDBJ databases">
        <authorList>
            <person name="Kucharzyk K."/>
            <person name="Murdoch R.W."/>
            <person name="Higgins S."/>
            <person name="Loffler F."/>
        </authorList>
    </citation>
    <scope>NUCLEOTIDE SEQUENCE</scope>
</reference>
<comment type="caution">
    <text evidence="3">The sequence shown here is derived from an EMBL/GenBank/DDBJ whole genome shotgun (WGS) entry which is preliminary data.</text>
</comment>
<protein>
    <recommendedName>
        <fullName evidence="2">AAA+ ATPase domain-containing protein</fullName>
    </recommendedName>
</protein>
<dbReference type="SUPFAM" id="SSF52540">
    <property type="entry name" value="P-loop containing nucleoside triphosphate hydrolases"/>
    <property type="match status" value="1"/>
</dbReference>
<dbReference type="InterPro" id="IPR027417">
    <property type="entry name" value="P-loop_NTPase"/>
</dbReference>
<keyword evidence="1" id="KW-0175">Coiled coil</keyword>